<keyword evidence="1" id="KW-0805">Transcription regulation</keyword>
<sequence>MTQPLYRRIKEAIRARVIEGDWPEGSQLPSENRLLEEFGVSRMTVHRALRELTDEGLLARVQGVGTFVAERRPGVSVVELRSIADEITTRGNRHAARVEVLDEVTADAALARQMNLPEGARLWHSIVLHTENDVPIQHEERWVNPVLAPDYPAQDFTRITPTAYLSGLHAAPDVEHVIEATAAPKAIAARLGIARNDPCLRLTRRTWVDRGVVTLAILTHPGTRFRLGTRFRAGPGTMPLAAGF</sequence>
<dbReference type="InterPro" id="IPR036390">
    <property type="entry name" value="WH_DNA-bd_sf"/>
</dbReference>
<dbReference type="InterPro" id="IPR028978">
    <property type="entry name" value="Chorismate_lyase_/UTRA_dom_sf"/>
</dbReference>
<reference evidence="6 7" key="1">
    <citation type="submission" date="2015-12" db="EMBL/GenBank/DDBJ databases">
        <title>Genome sequence of Tistrella mobilis MCCC 1A02139.</title>
        <authorList>
            <person name="Lu L."/>
            <person name="Lai Q."/>
            <person name="Shao Z."/>
            <person name="Qian P."/>
        </authorList>
    </citation>
    <scope>NUCLEOTIDE SEQUENCE [LARGE SCALE GENOMIC DNA]</scope>
    <source>
        <strain evidence="6 7">MCCC 1A02139</strain>
    </source>
</reference>
<dbReference type="AlphaFoldDB" id="A0A162M0G8"/>
<dbReference type="NCBIfam" id="TIGR02018">
    <property type="entry name" value="his_ut_repres"/>
    <property type="match status" value="1"/>
</dbReference>
<dbReference type="FunFam" id="1.10.10.10:FF:000079">
    <property type="entry name" value="GntR family transcriptional regulator"/>
    <property type="match status" value="1"/>
</dbReference>
<dbReference type="Gene3D" id="1.10.10.10">
    <property type="entry name" value="Winged helix-like DNA-binding domain superfamily/Winged helix DNA-binding domain"/>
    <property type="match status" value="1"/>
</dbReference>
<name>A0A162M0G8_9PROT</name>
<dbReference type="OrthoDB" id="9808698at2"/>
<dbReference type="PROSITE" id="PS50949">
    <property type="entry name" value="HTH_GNTR"/>
    <property type="match status" value="1"/>
</dbReference>
<dbReference type="SMART" id="SM00345">
    <property type="entry name" value="HTH_GNTR"/>
    <property type="match status" value="1"/>
</dbReference>
<dbReference type="SUPFAM" id="SSF64288">
    <property type="entry name" value="Chorismate lyase-like"/>
    <property type="match status" value="1"/>
</dbReference>
<dbReference type="Pfam" id="PF00392">
    <property type="entry name" value="GntR"/>
    <property type="match status" value="1"/>
</dbReference>
<proteinExistence type="predicted"/>
<organism evidence="6 7">
    <name type="scientific">Tistrella mobilis</name>
    <dbReference type="NCBI Taxonomy" id="171437"/>
    <lineage>
        <taxon>Bacteria</taxon>
        <taxon>Pseudomonadati</taxon>
        <taxon>Pseudomonadota</taxon>
        <taxon>Alphaproteobacteria</taxon>
        <taxon>Geminicoccales</taxon>
        <taxon>Geminicoccaceae</taxon>
        <taxon>Tistrella</taxon>
    </lineage>
</organism>
<dbReference type="GeneID" id="97241289"/>
<dbReference type="InterPro" id="IPR000524">
    <property type="entry name" value="Tscrpt_reg_HTH_GntR"/>
</dbReference>
<dbReference type="EMBL" id="LPZR01000006">
    <property type="protein sequence ID" value="KYO57720.1"/>
    <property type="molecule type" value="Genomic_DNA"/>
</dbReference>
<keyword evidence="3" id="KW-0804">Transcription</keyword>
<dbReference type="InterPro" id="IPR011663">
    <property type="entry name" value="UTRA"/>
</dbReference>
<evidence type="ECO:0000313" key="7">
    <source>
        <dbReference type="Proteomes" id="UP000075787"/>
    </source>
</evidence>
<dbReference type="RefSeq" id="WP_014745864.1">
    <property type="nucleotide sequence ID" value="NZ_CP121013.1"/>
</dbReference>
<evidence type="ECO:0000313" key="6">
    <source>
        <dbReference type="EMBL" id="KYO57720.1"/>
    </source>
</evidence>
<dbReference type="GO" id="GO:0045892">
    <property type="term" value="P:negative regulation of DNA-templated transcription"/>
    <property type="evidence" value="ECO:0007669"/>
    <property type="project" value="UniProtKB-UniRule"/>
</dbReference>
<dbReference type="SMART" id="SM00866">
    <property type="entry name" value="UTRA"/>
    <property type="match status" value="1"/>
</dbReference>
<dbReference type="PANTHER" id="PTHR44846">
    <property type="entry name" value="MANNOSYL-D-GLYCERATE TRANSPORT/METABOLISM SYSTEM REPRESSOR MNGR-RELATED"/>
    <property type="match status" value="1"/>
</dbReference>
<evidence type="ECO:0000259" key="5">
    <source>
        <dbReference type="PROSITE" id="PS50949"/>
    </source>
</evidence>
<evidence type="ECO:0000256" key="1">
    <source>
        <dbReference type="ARBA" id="ARBA00023015"/>
    </source>
</evidence>
<evidence type="ECO:0000256" key="2">
    <source>
        <dbReference type="ARBA" id="ARBA00023125"/>
    </source>
</evidence>
<dbReference type="PANTHER" id="PTHR44846:SF16">
    <property type="entry name" value="TRANSCRIPTIONAL REGULATOR PHNF-RELATED"/>
    <property type="match status" value="1"/>
</dbReference>
<dbReference type="Proteomes" id="UP000075787">
    <property type="component" value="Unassembled WGS sequence"/>
</dbReference>
<dbReference type="Gene3D" id="3.40.1410.10">
    <property type="entry name" value="Chorismate lyase-like"/>
    <property type="match status" value="1"/>
</dbReference>
<evidence type="ECO:0000256" key="4">
    <source>
        <dbReference type="NCBIfam" id="TIGR02018"/>
    </source>
</evidence>
<dbReference type="CDD" id="cd07377">
    <property type="entry name" value="WHTH_GntR"/>
    <property type="match status" value="1"/>
</dbReference>
<dbReference type="Pfam" id="PF07702">
    <property type="entry name" value="UTRA"/>
    <property type="match status" value="1"/>
</dbReference>
<keyword evidence="2" id="KW-0238">DNA-binding</keyword>
<dbReference type="PRINTS" id="PR00035">
    <property type="entry name" value="HTHGNTR"/>
</dbReference>
<comment type="caution">
    <text evidence="6">The sequence shown here is derived from an EMBL/GenBank/DDBJ whole genome shotgun (WGS) entry which is preliminary data.</text>
</comment>
<dbReference type="GO" id="GO:0003677">
    <property type="term" value="F:DNA binding"/>
    <property type="evidence" value="ECO:0007669"/>
    <property type="project" value="UniProtKB-UniRule"/>
</dbReference>
<dbReference type="InterPro" id="IPR036388">
    <property type="entry name" value="WH-like_DNA-bd_sf"/>
</dbReference>
<dbReference type="InterPro" id="IPR010248">
    <property type="entry name" value="His_ut_repres"/>
</dbReference>
<dbReference type="GO" id="GO:0003700">
    <property type="term" value="F:DNA-binding transcription factor activity"/>
    <property type="evidence" value="ECO:0007669"/>
    <property type="project" value="UniProtKB-UniRule"/>
</dbReference>
<gene>
    <name evidence="6" type="ORF">AUP44_19035</name>
</gene>
<dbReference type="InterPro" id="IPR050679">
    <property type="entry name" value="Bact_HTH_transcr_reg"/>
</dbReference>
<dbReference type="GO" id="GO:0006547">
    <property type="term" value="P:L-histidine metabolic process"/>
    <property type="evidence" value="ECO:0007669"/>
    <property type="project" value="UniProtKB-UniRule"/>
</dbReference>
<dbReference type="SUPFAM" id="SSF46785">
    <property type="entry name" value="Winged helix' DNA-binding domain"/>
    <property type="match status" value="1"/>
</dbReference>
<evidence type="ECO:0000256" key="3">
    <source>
        <dbReference type="ARBA" id="ARBA00023163"/>
    </source>
</evidence>
<protein>
    <recommendedName>
        <fullName evidence="4">Histidine utilization repressor</fullName>
    </recommendedName>
</protein>
<dbReference type="OMA" id="KWARNSR"/>
<accession>A0A162M0G8</accession>
<feature type="domain" description="HTH gntR-type" evidence="5">
    <location>
        <begin position="3"/>
        <end position="71"/>
    </location>
</feature>